<dbReference type="Pfam" id="PF00395">
    <property type="entry name" value="SLH"/>
    <property type="match status" value="3"/>
</dbReference>
<comment type="catalytic activity">
    <reaction evidence="8">
        <text>Hydrolysis of terminal, non-reducing alpha-D-galactose residues in alpha-D-galactosides, including galactose oligosaccharides, galactomannans and galactolipids.</text>
        <dbReference type="EC" id="3.2.1.22"/>
    </reaction>
</comment>
<dbReference type="CDD" id="cd14792">
    <property type="entry name" value="GH27"/>
    <property type="match status" value="1"/>
</dbReference>
<dbReference type="InterPro" id="IPR014756">
    <property type="entry name" value="Ig_E-set"/>
</dbReference>
<accession>A0ABN8GHW6</accession>
<name>A0ABN8GHW6_9BACL</name>
<dbReference type="InterPro" id="IPR005102">
    <property type="entry name" value="Carbo-bd_X2"/>
</dbReference>
<feature type="domain" description="SLH" evidence="11">
    <location>
        <begin position="1185"/>
        <end position="1247"/>
    </location>
</feature>
<feature type="compositionally biased region" description="Low complexity" evidence="9">
    <location>
        <begin position="1174"/>
        <end position="1189"/>
    </location>
</feature>
<keyword evidence="2" id="KW-0732">Signal</keyword>
<feature type="transmembrane region" description="Helical" evidence="10">
    <location>
        <begin position="28"/>
        <end position="44"/>
    </location>
</feature>
<keyword evidence="13" id="KW-1185">Reference proteome</keyword>
<dbReference type="InterPro" id="IPR013780">
    <property type="entry name" value="Glyco_hydro_b"/>
</dbReference>
<evidence type="ECO:0000256" key="8">
    <source>
        <dbReference type="RuleBase" id="RU361168"/>
    </source>
</evidence>
<dbReference type="PROSITE" id="PS51272">
    <property type="entry name" value="SLH"/>
    <property type="match status" value="3"/>
</dbReference>
<dbReference type="InterPro" id="IPR001119">
    <property type="entry name" value="SLH_dom"/>
</dbReference>
<dbReference type="Gene3D" id="3.20.20.70">
    <property type="entry name" value="Aldolase class I"/>
    <property type="match status" value="1"/>
</dbReference>
<evidence type="ECO:0000256" key="3">
    <source>
        <dbReference type="ARBA" id="ARBA00022801"/>
    </source>
</evidence>
<dbReference type="InterPro" id="IPR017853">
    <property type="entry name" value="GH"/>
</dbReference>
<feature type="compositionally biased region" description="Pro residues" evidence="9">
    <location>
        <begin position="1190"/>
        <end position="1209"/>
    </location>
</feature>
<organism evidence="12 13">
    <name type="scientific">Paenibacillus auburnensis</name>
    <dbReference type="NCBI Taxonomy" id="2905649"/>
    <lineage>
        <taxon>Bacteria</taxon>
        <taxon>Bacillati</taxon>
        <taxon>Bacillota</taxon>
        <taxon>Bacilli</taxon>
        <taxon>Bacillales</taxon>
        <taxon>Paenibacillaceae</taxon>
        <taxon>Paenibacillus</taxon>
    </lineage>
</organism>
<evidence type="ECO:0000256" key="4">
    <source>
        <dbReference type="ARBA" id="ARBA00023001"/>
    </source>
</evidence>
<gene>
    <name evidence="12" type="ORF">PAECIP111892_02763</name>
</gene>
<evidence type="ECO:0000256" key="2">
    <source>
        <dbReference type="ARBA" id="ARBA00022729"/>
    </source>
</evidence>
<keyword evidence="10" id="KW-0472">Membrane</keyword>
<proteinExistence type="inferred from homology"/>
<dbReference type="Pfam" id="PF16499">
    <property type="entry name" value="Melibiase_2"/>
    <property type="match status" value="2"/>
</dbReference>
<dbReference type="EC" id="3.2.1.22" evidence="8"/>
<keyword evidence="7" id="KW-0624">Polysaccharide degradation</keyword>
<feature type="domain" description="SLH" evidence="11">
    <location>
        <begin position="1306"/>
        <end position="1369"/>
    </location>
</feature>
<dbReference type="InterPro" id="IPR002241">
    <property type="entry name" value="Glyco_hydro_27"/>
</dbReference>
<dbReference type="InterPro" id="IPR013783">
    <property type="entry name" value="Ig-like_fold"/>
</dbReference>
<evidence type="ECO:0000256" key="5">
    <source>
        <dbReference type="ARBA" id="ARBA00023277"/>
    </source>
</evidence>
<dbReference type="Gene3D" id="2.60.40.1180">
    <property type="entry name" value="Golgi alpha-mannosidase II"/>
    <property type="match status" value="1"/>
</dbReference>
<dbReference type="Pfam" id="PF03442">
    <property type="entry name" value="CBM_X2"/>
    <property type="match status" value="3"/>
</dbReference>
<dbReference type="PRINTS" id="PR00740">
    <property type="entry name" value="GLHYDRLASE27"/>
</dbReference>
<dbReference type="SUPFAM" id="SSF51011">
    <property type="entry name" value="Glycosyl hydrolase domain"/>
    <property type="match status" value="1"/>
</dbReference>
<dbReference type="Pfam" id="PF17801">
    <property type="entry name" value="Melibiase_C"/>
    <property type="match status" value="1"/>
</dbReference>
<evidence type="ECO:0000259" key="11">
    <source>
        <dbReference type="PROSITE" id="PS51272"/>
    </source>
</evidence>
<dbReference type="InterPro" id="IPR041233">
    <property type="entry name" value="Melibiase_C"/>
</dbReference>
<feature type="region of interest" description="Disordered" evidence="9">
    <location>
        <begin position="1140"/>
        <end position="1222"/>
    </location>
</feature>
<keyword evidence="4" id="KW-0136">Cellulose degradation</keyword>
<dbReference type="Gene3D" id="2.60.40.10">
    <property type="entry name" value="Immunoglobulins"/>
    <property type="match status" value="2"/>
</dbReference>
<keyword evidence="5" id="KW-0119">Carbohydrate metabolism</keyword>
<protein>
    <recommendedName>
        <fullName evidence="8">Alpha-galactosidase</fullName>
        <ecNumber evidence="8">3.2.1.22</ecNumber>
    </recommendedName>
    <alternativeName>
        <fullName evidence="8">Melibiase</fullName>
    </alternativeName>
</protein>
<dbReference type="EMBL" id="CAKMMG010000002">
    <property type="protein sequence ID" value="CAH1205789.1"/>
    <property type="molecule type" value="Genomic_DNA"/>
</dbReference>
<dbReference type="Proteomes" id="UP000838324">
    <property type="component" value="Unassembled WGS sequence"/>
</dbReference>
<evidence type="ECO:0000256" key="1">
    <source>
        <dbReference type="ARBA" id="ARBA00009743"/>
    </source>
</evidence>
<feature type="domain" description="SLH" evidence="11">
    <location>
        <begin position="1248"/>
        <end position="1305"/>
    </location>
</feature>
<evidence type="ECO:0000256" key="6">
    <source>
        <dbReference type="ARBA" id="ARBA00023295"/>
    </source>
</evidence>
<keyword evidence="3 8" id="KW-0378">Hydrolase</keyword>
<feature type="compositionally biased region" description="Pro residues" evidence="9">
    <location>
        <begin position="1147"/>
        <end position="1173"/>
    </location>
</feature>
<sequence>MDWPTYEYDHLKLIARGREYLKRMRKKLGYMLLMLITVVAQVGFTGTGRNVAEAADKELAQKPYMGWSSYSMQVYDGPQGNWISEQKLKAMSDVMHEKLQSHGYEYINIDAGWNGSMDGYARPIPSTALYPNGFENLIDYIHNNGQKVGIYLIPGMSKEAYAQNLPIYGTEYHMQDIAYLPLQKADYWDIGYKIDFTKPGAQEYVDSIADMIASWGVDFVKFDSVTPGSGYNNTSIDARGDVAAWSKALARHGIWFELSWALDHNYVDFWKQYANGWRIQWDVEAYNPEVGLTQWANIARLFPDAALWWRDAGPGGWNDFDSLNIGNGAMDGLTKDERQTAMTFWAVSAAQLYVGNDLTRLDDYGLQLLTNDEVIAVNQAGRPAHPVSTGTQQQVWYANNGDGTYNVALFNLGSRSAEVKVDWNDIGLVGPASVRDLWSHTELGTFDTGFSGGILEPHASRMLKVTAKGGVSAVNNDDTGMRYTGTWSRSGGKELTEAAQDLSVVITDTSGNVPAEPEQPGNGNGGTTVTRSVYVNDSDSRIQYHGSSWNTQSGRPTGDYKSDVHYTEHNGDYFEYTFTGTGIDLITEKDSSQGDIEIYLDDDVTPETVSTYTSGDREVQQAVYSISGLPSGEHTLKVAKASGSYMLLDALKVTADKLIVPDGSSFDKEISKQADLSAELVLGADSFLGIRNGDTPLVNGTDYERSGSTVKVFKDYLLKQPFGETTLIFDFEGGGGELWPIEIKTSATASSTIVPSTGSFDKAASLQRDFAVAVDLNGNTLTAIESNGVQLTEGNDYTFEDGTVILKKEYLAAQPAGQTALTFLFSAGDPQLLTLQITNTNTVQYIVLNNDDSSIKYTGSWSRNSGRTFGDYLDDVHFTEQNGDFFEYTFRGTGIQMYTELDNSMGDVDIYVDGRFEQTVSTYSSTRKVQQNVFSVSGLPEGLHTLKAVKKNGTYMLLDMLKVEVPDMINPVTASFDKNVSAQDDVVVVLLQEPGMFKGVSSGGSPLIEGTDYTLSGNKVTLSKTYLASQPTGTRKLTFKFGGDYQNDVQWTSTNGDFVQYVFKGTGVQLVGPKGPMLGEMEIYVDGTLKDTVNANYTSRQIQQNLYSISGLSDGMHTIKVVKKSGDLLLIDQLKYTVSASGGSPGTPDPGTPSPGTPSPGTPNPGTPNPGTPNPGNSNPGGTVATPTPSATPSPSPSSNPPSPAPSPTASPYLKGYADGQFKPDRNITRVEIASILANALADKEGGSAAAFSDVGTGSWAAEAIAKVTKLGLMQGYSDGSFKPDQPLTRAELASLIVPLLSETAGQGQGFTDIAGSWAKAAILKAQAAGILKGYPDGSFRPGQPLTRAETVVAMNRVLGISAAGSAATKFSDVPATHWAYADIQAAAAP</sequence>
<comment type="caution">
    <text evidence="12">The sequence shown here is derived from an EMBL/GenBank/DDBJ whole genome shotgun (WGS) entry which is preliminary data.</text>
</comment>
<dbReference type="SUPFAM" id="SSF51445">
    <property type="entry name" value="(Trans)glycosidases"/>
    <property type="match status" value="1"/>
</dbReference>
<evidence type="ECO:0000313" key="12">
    <source>
        <dbReference type="EMBL" id="CAH1205789.1"/>
    </source>
</evidence>
<evidence type="ECO:0000256" key="10">
    <source>
        <dbReference type="SAM" id="Phobius"/>
    </source>
</evidence>
<dbReference type="PANTHER" id="PTHR11452:SF75">
    <property type="entry name" value="ALPHA-GALACTOSIDASE MEL1"/>
    <property type="match status" value="1"/>
</dbReference>
<evidence type="ECO:0000313" key="13">
    <source>
        <dbReference type="Proteomes" id="UP000838324"/>
    </source>
</evidence>
<evidence type="ECO:0000256" key="9">
    <source>
        <dbReference type="SAM" id="MobiDB-lite"/>
    </source>
</evidence>
<evidence type="ECO:0000256" key="7">
    <source>
        <dbReference type="ARBA" id="ARBA00023326"/>
    </source>
</evidence>
<reference evidence="12" key="1">
    <citation type="submission" date="2022-01" db="EMBL/GenBank/DDBJ databases">
        <authorList>
            <person name="Criscuolo A."/>
        </authorList>
    </citation>
    <scope>NUCLEOTIDE SEQUENCE</scope>
    <source>
        <strain evidence="12">CIP111892</strain>
    </source>
</reference>
<comment type="similarity">
    <text evidence="1 8">Belongs to the glycosyl hydrolase 27 family.</text>
</comment>
<keyword evidence="10" id="KW-1133">Transmembrane helix</keyword>
<keyword evidence="8" id="KW-1015">Disulfide bond</keyword>
<dbReference type="SUPFAM" id="SSF81296">
    <property type="entry name" value="E set domains"/>
    <property type="match status" value="3"/>
</dbReference>
<keyword evidence="6 8" id="KW-0326">Glycosidase</keyword>
<dbReference type="PANTHER" id="PTHR11452">
    <property type="entry name" value="ALPHA-GALACTOSIDASE/ALPHA-N-ACETYLGALACTOSAMINIDASE"/>
    <property type="match status" value="1"/>
</dbReference>
<dbReference type="Gene3D" id="2.60.120.260">
    <property type="entry name" value="Galactose-binding domain-like"/>
    <property type="match status" value="3"/>
</dbReference>
<keyword evidence="10" id="KW-0812">Transmembrane</keyword>
<dbReference type="InterPro" id="IPR013785">
    <property type="entry name" value="Aldolase_TIM"/>
</dbReference>